<dbReference type="RefSeq" id="WP_265896315.1">
    <property type="nucleotide sequence ID" value="NZ_JAPIVE010000002.1"/>
</dbReference>
<evidence type="ECO:0000256" key="6">
    <source>
        <dbReference type="ARBA" id="ARBA00022741"/>
    </source>
</evidence>
<keyword evidence="12" id="KW-1185">Reference proteome</keyword>
<evidence type="ECO:0000256" key="3">
    <source>
        <dbReference type="ARBA" id="ARBA00022679"/>
    </source>
</evidence>
<gene>
    <name evidence="9" type="primary">tsaC</name>
    <name evidence="11" type="ORF">OQ287_09845</name>
</gene>
<keyword evidence="2 9" id="KW-0963">Cytoplasm</keyword>
<comment type="similarity">
    <text evidence="9">Belongs to the SUA5 family. TsaC subfamily.</text>
</comment>
<evidence type="ECO:0000256" key="7">
    <source>
        <dbReference type="ARBA" id="ARBA00022840"/>
    </source>
</evidence>
<reference evidence="11" key="1">
    <citation type="submission" date="2022-11" db="EMBL/GenBank/DDBJ databases">
        <title>Larsenimonas rhizosphaerae sp. nov., isolated from a tidal mudflat.</title>
        <authorList>
            <person name="Lee S.D."/>
            <person name="Kim I.S."/>
        </authorList>
    </citation>
    <scope>NUCLEOTIDE SEQUENCE</scope>
    <source>
        <strain evidence="11">GH2-1</strain>
    </source>
</reference>
<dbReference type="Proteomes" id="UP001165678">
    <property type="component" value="Unassembled WGS sequence"/>
</dbReference>
<dbReference type="InterPro" id="IPR023535">
    <property type="entry name" value="TC-AMP_synthase"/>
</dbReference>
<dbReference type="Pfam" id="PF01300">
    <property type="entry name" value="Sua5_yciO_yrdC"/>
    <property type="match status" value="1"/>
</dbReference>
<comment type="catalytic activity">
    <reaction evidence="8 9">
        <text>L-threonine + hydrogencarbonate + ATP = L-threonylcarbamoyladenylate + diphosphate + H2O</text>
        <dbReference type="Rhea" id="RHEA:36407"/>
        <dbReference type="ChEBI" id="CHEBI:15377"/>
        <dbReference type="ChEBI" id="CHEBI:17544"/>
        <dbReference type="ChEBI" id="CHEBI:30616"/>
        <dbReference type="ChEBI" id="CHEBI:33019"/>
        <dbReference type="ChEBI" id="CHEBI:57926"/>
        <dbReference type="ChEBI" id="CHEBI:73682"/>
        <dbReference type="EC" id="2.7.7.87"/>
    </reaction>
</comment>
<dbReference type="GO" id="GO:0006450">
    <property type="term" value="P:regulation of translational fidelity"/>
    <property type="evidence" value="ECO:0007669"/>
    <property type="project" value="TreeGrafter"/>
</dbReference>
<keyword evidence="7 9" id="KW-0067">ATP-binding</keyword>
<keyword evidence="4 9" id="KW-0819">tRNA processing</keyword>
<comment type="function">
    <text evidence="9">Required for the formation of a threonylcarbamoyl group on adenosine at position 37 (t(6)A37) in tRNAs that read codons beginning with adenine. Catalyzes the conversion of L-threonine, HCO(3)(-)/CO(2) and ATP to give threonylcarbamoyl-AMP (TC-AMP) as the acyladenylate intermediate, with the release of diphosphate.</text>
</comment>
<dbReference type="EMBL" id="JAPIVE010000002">
    <property type="protein sequence ID" value="MCX2524546.1"/>
    <property type="molecule type" value="Genomic_DNA"/>
</dbReference>
<evidence type="ECO:0000256" key="8">
    <source>
        <dbReference type="ARBA" id="ARBA00048366"/>
    </source>
</evidence>
<sequence>MANVVNLDEAVQWLLQGGVLAYPTEAVWGVGCDPDNPAALEALLALKARDPAKGVIQIAASVEQCAPWLDGLDPALHDTLMAHWPGPVTFLVPDNGRAHPLVRGHHATVALRVTDHPQVQALCHAFGGPLVSTSANLAGRPPCMTRDDVQTQLGHAPALAILDGALGGRHEPSRIQDLLTGRVLR</sequence>
<comment type="caution">
    <text evidence="11">The sequence shown here is derived from an EMBL/GenBank/DDBJ whole genome shotgun (WGS) entry which is preliminary data.</text>
</comment>
<dbReference type="GO" id="GO:0061710">
    <property type="term" value="F:L-threonylcarbamoyladenylate synthase"/>
    <property type="evidence" value="ECO:0007669"/>
    <property type="project" value="UniProtKB-EC"/>
</dbReference>
<dbReference type="InterPro" id="IPR050156">
    <property type="entry name" value="TC-AMP_synthase_SUA5"/>
</dbReference>
<evidence type="ECO:0000256" key="5">
    <source>
        <dbReference type="ARBA" id="ARBA00022695"/>
    </source>
</evidence>
<dbReference type="GO" id="GO:0000049">
    <property type="term" value="F:tRNA binding"/>
    <property type="evidence" value="ECO:0007669"/>
    <property type="project" value="TreeGrafter"/>
</dbReference>
<dbReference type="GO" id="GO:0005737">
    <property type="term" value="C:cytoplasm"/>
    <property type="evidence" value="ECO:0007669"/>
    <property type="project" value="UniProtKB-SubCell"/>
</dbReference>
<keyword evidence="5 9" id="KW-0548">Nucleotidyltransferase</keyword>
<dbReference type="GO" id="GO:0002949">
    <property type="term" value="P:tRNA threonylcarbamoyladenosine modification"/>
    <property type="evidence" value="ECO:0007669"/>
    <property type="project" value="UniProtKB-UniRule"/>
</dbReference>
<feature type="domain" description="YrdC-like" evidence="10">
    <location>
        <begin position="4"/>
        <end position="185"/>
    </location>
</feature>
<comment type="subcellular location">
    <subcellularLocation>
        <location evidence="1 9">Cytoplasm</location>
    </subcellularLocation>
</comment>
<dbReference type="PANTHER" id="PTHR17490">
    <property type="entry name" value="SUA5"/>
    <property type="match status" value="1"/>
</dbReference>
<name>A0AA41ZLV7_9GAMM</name>
<evidence type="ECO:0000313" key="12">
    <source>
        <dbReference type="Proteomes" id="UP001165678"/>
    </source>
</evidence>
<dbReference type="HAMAP" id="MF_01852">
    <property type="entry name" value="TsaC"/>
    <property type="match status" value="1"/>
</dbReference>
<evidence type="ECO:0000259" key="10">
    <source>
        <dbReference type="PROSITE" id="PS51163"/>
    </source>
</evidence>
<dbReference type="Gene3D" id="3.90.870.10">
    <property type="entry name" value="DHBP synthase"/>
    <property type="match status" value="1"/>
</dbReference>
<accession>A0AA41ZLV7</accession>
<evidence type="ECO:0000256" key="1">
    <source>
        <dbReference type="ARBA" id="ARBA00004496"/>
    </source>
</evidence>
<dbReference type="EC" id="2.7.7.87" evidence="9"/>
<keyword evidence="6 9" id="KW-0547">Nucleotide-binding</keyword>
<dbReference type="PANTHER" id="PTHR17490:SF18">
    <property type="entry name" value="THREONYLCARBAMOYL-AMP SYNTHASE"/>
    <property type="match status" value="1"/>
</dbReference>
<keyword evidence="3 9" id="KW-0808">Transferase</keyword>
<dbReference type="InterPro" id="IPR017945">
    <property type="entry name" value="DHBP_synth_RibB-like_a/b_dom"/>
</dbReference>
<evidence type="ECO:0000256" key="4">
    <source>
        <dbReference type="ARBA" id="ARBA00022694"/>
    </source>
</evidence>
<evidence type="ECO:0000256" key="9">
    <source>
        <dbReference type="HAMAP-Rule" id="MF_01852"/>
    </source>
</evidence>
<dbReference type="GO" id="GO:0005524">
    <property type="term" value="F:ATP binding"/>
    <property type="evidence" value="ECO:0007669"/>
    <property type="project" value="UniProtKB-UniRule"/>
</dbReference>
<proteinExistence type="inferred from homology"/>
<organism evidence="11 12">
    <name type="scientific">Larsenimonas rhizosphaerae</name>
    <dbReference type="NCBI Taxonomy" id="2944682"/>
    <lineage>
        <taxon>Bacteria</taxon>
        <taxon>Pseudomonadati</taxon>
        <taxon>Pseudomonadota</taxon>
        <taxon>Gammaproteobacteria</taxon>
        <taxon>Oceanospirillales</taxon>
        <taxon>Halomonadaceae</taxon>
        <taxon>Larsenimonas</taxon>
    </lineage>
</organism>
<dbReference type="InterPro" id="IPR006070">
    <property type="entry name" value="Sua5-like_dom"/>
</dbReference>
<dbReference type="PROSITE" id="PS51163">
    <property type="entry name" value="YRDC"/>
    <property type="match status" value="1"/>
</dbReference>
<protein>
    <recommendedName>
        <fullName evidence="9">Threonylcarbamoyl-AMP synthase</fullName>
        <shortName evidence="9">TC-AMP synthase</shortName>
        <ecNumber evidence="9">2.7.7.87</ecNumber>
    </recommendedName>
    <alternativeName>
        <fullName evidence="9">L-threonylcarbamoyladenylate synthase</fullName>
    </alternativeName>
    <alternativeName>
        <fullName evidence="9">t(6)A37 threonylcarbamoyladenosine biosynthesis protein TsaC</fullName>
    </alternativeName>
    <alternativeName>
        <fullName evidence="9">tRNA threonylcarbamoyladenosine biosynthesis protein TsaC</fullName>
    </alternativeName>
</protein>
<dbReference type="SUPFAM" id="SSF55821">
    <property type="entry name" value="YrdC/RibB"/>
    <property type="match status" value="1"/>
</dbReference>
<dbReference type="AlphaFoldDB" id="A0AA41ZLV7"/>
<evidence type="ECO:0000256" key="2">
    <source>
        <dbReference type="ARBA" id="ARBA00022490"/>
    </source>
</evidence>
<dbReference type="GO" id="GO:0003725">
    <property type="term" value="F:double-stranded RNA binding"/>
    <property type="evidence" value="ECO:0007669"/>
    <property type="project" value="InterPro"/>
</dbReference>
<evidence type="ECO:0000313" key="11">
    <source>
        <dbReference type="EMBL" id="MCX2524546.1"/>
    </source>
</evidence>